<dbReference type="STRING" id="526225.Gobs_0399"/>
<dbReference type="eggNOG" id="COG1216">
    <property type="taxonomic scope" value="Bacteria"/>
</dbReference>
<dbReference type="Gene3D" id="3.90.550.10">
    <property type="entry name" value="Spore Coat Polysaccharide Biosynthesis Protein SpsA, Chain A"/>
    <property type="match status" value="1"/>
</dbReference>
<dbReference type="InterPro" id="IPR029044">
    <property type="entry name" value="Nucleotide-diphossugar_trans"/>
</dbReference>
<protein>
    <submittedName>
        <fullName evidence="7">Glycosyl transferase family 2</fullName>
    </submittedName>
</protein>
<dbReference type="GO" id="GO:0016757">
    <property type="term" value="F:glycosyltransferase activity"/>
    <property type="evidence" value="ECO:0007669"/>
    <property type="project" value="UniProtKB-KW"/>
</dbReference>
<evidence type="ECO:0000256" key="3">
    <source>
        <dbReference type="ARBA" id="ARBA00022676"/>
    </source>
</evidence>
<evidence type="ECO:0000256" key="4">
    <source>
        <dbReference type="ARBA" id="ARBA00022679"/>
    </source>
</evidence>
<dbReference type="KEGG" id="gob:Gobs_0399"/>
<keyword evidence="4 7" id="KW-0808">Transferase</keyword>
<dbReference type="PANTHER" id="PTHR43179">
    <property type="entry name" value="RHAMNOSYLTRANSFERASE WBBL"/>
    <property type="match status" value="1"/>
</dbReference>
<accession>D2S574</accession>
<proteinExistence type="inferred from homology"/>
<name>D2S574_GEOOG</name>
<dbReference type="OrthoDB" id="153025at2"/>
<keyword evidence="3" id="KW-0328">Glycosyltransferase</keyword>
<dbReference type="HOGENOM" id="CLU_025996_19_9_11"/>
<evidence type="ECO:0000313" key="8">
    <source>
        <dbReference type="Proteomes" id="UP000001382"/>
    </source>
</evidence>
<comment type="similarity">
    <text evidence="2">Belongs to the glycosyltransferase 2 family.</text>
</comment>
<dbReference type="CAZy" id="GT2">
    <property type="family name" value="Glycosyltransferase Family 2"/>
</dbReference>
<dbReference type="EMBL" id="CP001867">
    <property type="protein sequence ID" value="ADB73185.1"/>
    <property type="molecule type" value="Genomic_DNA"/>
</dbReference>
<evidence type="ECO:0000313" key="7">
    <source>
        <dbReference type="EMBL" id="ADB73185.1"/>
    </source>
</evidence>
<evidence type="ECO:0000259" key="5">
    <source>
        <dbReference type="Pfam" id="PF00535"/>
    </source>
</evidence>
<feature type="domain" description="Glycosyltransferase 2-like" evidence="5">
    <location>
        <begin position="128"/>
        <end position="240"/>
    </location>
</feature>
<dbReference type="RefSeq" id="WP_012946626.1">
    <property type="nucleotide sequence ID" value="NC_013757.1"/>
</dbReference>
<gene>
    <name evidence="7" type="ordered locus">Gobs_0399</name>
</gene>
<dbReference type="AlphaFoldDB" id="D2S574"/>
<comment type="pathway">
    <text evidence="1">Cell wall biogenesis; cell wall polysaccharide biosynthesis.</text>
</comment>
<keyword evidence="8" id="KW-1185">Reference proteome</keyword>
<reference evidence="7 8" key="1">
    <citation type="journal article" date="2010" name="Stand. Genomic Sci.">
        <title>Complete genome sequence of Geodermatophilus obscurus type strain (G-20).</title>
        <authorList>
            <person name="Ivanova N."/>
            <person name="Sikorski J."/>
            <person name="Jando M."/>
            <person name="Munk C."/>
            <person name="Lapidus A."/>
            <person name="Glavina Del Rio T."/>
            <person name="Copeland A."/>
            <person name="Tice H."/>
            <person name="Cheng J.-F."/>
            <person name="Lucas S."/>
            <person name="Chen F."/>
            <person name="Nolan M."/>
            <person name="Bruce D."/>
            <person name="Goodwin L."/>
            <person name="Pitluck S."/>
            <person name="Mavromatis K."/>
            <person name="Mikhailova N."/>
            <person name="Pati A."/>
            <person name="Chen A."/>
            <person name="Palaniappan K."/>
            <person name="Land M."/>
            <person name="Hauser L."/>
            <person name="Chang Y.-J."/>
            <person name="Jeffries C.D."/>
            <person name="Meincke L."/>
            <person name="Brettin T."/>
            <person name="Detter J.C."/>
            <person name="Detter J.C."/>
            <person name="Rohde M."/>
            <person name="Goeker M."/>
            <person name="Bristow J."/>
            <person name="Eisen J.A."/>
            <person name="Markowitz V."/>
            <person name="Hugenholtz P."/>
            <person name="Kyrpides N.C."/>
            <person name="Klenk H.-P."/>
        </authorList>
    </citation>
    <scope>NUCLEOTIDE SEQUENCE [LARGE SCALE GENOMIC DNA]</scope>
    <source>
        <strain evidence="8">ATCC 25078 / DSM 43160 / JCM 3152 / KCC A-0152 / KCTC 9177 / NBRC 13315 / NRRL B-3577 / G-20</strain>
    </source>
</reference>
<evidence type="ECO:0000259" key="6">
    <source>
        <dbReference type="Pfam" id="PF13632"/>
    </source>
</evidence>
<reference evidence="8" key="2">
    <citation type="submission" date="2010-01" db="EMBL/GenBank/DDBJ databases">
        <title>The complete genome of Geodermatophilus obscurus DSM 43160.</title>
        <authorList>
            <consortium name="US DOE Joint Genome Institute (JGI-PGF)"/>
            <person name="Lucas S."/>
            <person name="Copeland A."/>
            <person name="Lapidus A."/>
            <person name="Glavina del Rio T."/>
            <person name="Dalin E."/>
            <person name="Tice H."/>
            <person name="Bruce D."/>
            <person name="Goodwin L."/>
            <person name="Pitluck S."/>
            <person name="Kyrpides N."/>
            <person name="Mavromatis K."/>
            <person name="Ivanova N."/>
            <person name="Munk A.C."/>
            <person name="Brettin T."/>
            <person name="Detter J.C."/>
            <person name="Han C."/>
            <person name="Larimer F."/>
            <person name="Land M."/>
            <person name="Hauser L."/>
            <person name="Markowitz V."/>
            <person name="Cheng J.-F."/>
            <person name="Hugenholtz P."/>
            <person name="Woyke T."/>
            <person name="Wu D."/>
            <person name="Jando M."/>
            <person name="Schneider S."/>
            <person name="Klenk H.-P."/>
            <person name="Eisen J.A."/>
        </authorList>
    </citation>
    <scope>NUCLEOTIDE SEQUENCE [LARGE SCALE GENOMIC DNA]</scope>
    <source>
        <strain evidence="8">ATCC 25078 / DSM 43160 / JCM 3152 / KCC A-0152 / KCTC 9177 / NBRC 13315 / NRRL B-3577 / G-20</strain>
    </source>
</reference>
<dbReference type="PANTHER" id="PTHR43179:SF12">
    <property type="entry name" value="GALACTOFURANOSYLTRANSFERASE GLFT2"/>
    <property type="match status" value="1"/>
</dbReference>
<dbReference type="Pfam" id="PF00535">
    <property type="entry name" value="Glycos_transf_2"/>
    <property type="match status" value="1"/>
</dbReference>
<evidence type="ECO:0000256" key="1">
    <source>
        <dbReference type="ARBA" id="ARBA00004776"/>
    </source>
</evidence>
<evidence type="ECO:0000256" key="2">
    <source>
        <dbReference type="ARBA" id="ARBA00006739"/>
    </source>
</evidence>
<feature type="domain" description="Glycosyltransferase 2-like" evidence="6">
    <location>
        <begin position="285"/>
        <end position="409"/>
    </location>
</feature>
<sequence>MFKKAWRLGQRMCRPGTSRLFRCLAVADVDLDAGTATALSPLTPYASPAEGVHALVWLHGVPVAELTVDGDPEGVLARLPELAARAAHDAVEMHQVQHRDSARWLLQDRSPCLAEKQWRSRAGTSTLTVAVCTRDRPTDLARCLHSLRNQTVDVEVLVVDNDPGGDGARLVVEEHPGVRYVREPRRGTAWARNRALVEASTTLIAFVDDDVQAHPRWAEALLMTFDAHPEAGAVTGLVAPAELSTPAQVVFEAAGGFGRGYRQRRLRSESQDPRESAKAVYHIGAMGTGANMAFRRERLLAAGGFDPALGPGTPTAGGEDHEALCRLLTTGALIVYEPAAVVRHRHRRTMAELRKQRRADGTGSASMLIGASRKLGSAHHRQWRILAAQWFVKSAAWTVAASLVRPAARPPSLTVANLAGWTFALASDPYRRAVVQVRRQAREHPDEPLLAPLP</sequence>
<dbReference type="SUPFAM" id="SSF53448">
    <property type="entry name" value="Nucleotide-diphospho-sugar transferases"/>
    <property type="match status" value="1"/>
</dbReference>
<organism evidence="7 8">
    <name type="scientific">Geodermatophilus obscurus (strain ATCC 25078 / DSM 43160 / JCM 3152 / CCUG 61914 / KCC A-0152 / KCTC 9177 / NBRC 13315 / NRRL B-3577 / G-20)</name>
    <dbReference type="NCBI Taxonomy" id="526225"/>
    <lineage>
        <taxon>Bacteria</taxon>
        <taxon>Bacillati</taxon>
        <taxon>Actinomycetota</taxon>
        <taxon>Actinomycetes</taxon>
        <taxon>Geodermatophilales</taxon>
        <taxon>Geodermatophilaceae</taxon>
        <taxon>Geodermatophilus</taxon>
    </lineage>
</organism>
<dbReference type="Pfam" id="PF13632">
    <property type="entry name" value="Glyco_trans_2_3"/>
    <property type="match status" value="1"/>
</dbReference>
<dbReference type="InterPro" id="IPR001173">
    <property type="entry name" value="Glyco_trans_2-like"/>
</dbReference>
<dbReference type="Proteomes" id="UP000001382">
    <property type="component" value="Chromosome"/>
</dbReference>